<accession>A0A1U7HY19</accession>
<protein>
    <submittedName>
        <fullName evidence="3">Sulfite oxidase-like oxidoreductase</fullName>
    </submittedName>
</protein>
<feature type="region of interest" description="Disordered" evidence="1">
    <location>
        <begin position="1"/>
        <end position="20"/>
    </location>
</feature>
<dbReference type="InterPro" id="IPR036374">
    <property type="entry name" value="OxRdtase_Mopterin-bd_sf"/>
</dbReference>
<dbReference type="Pfam" id="PF00174">
    <property type="entry name" value="Oxidored_molyb"/>
    <property type="match status" value="1"/>
</dbReference>
<dbReference type="STRING" id="247279.NIES1031_04440"/>
<dbReference type="RefSeq" id="WP_073548287.1">
    <property type="nucleotide sequence ID" value="NZ_CAWMVK010000023.1"/>
</dbReference>
<keyword evidence="4" id="KW-1185">Reference proteome</keyword>
<evidence type="ECO:0000256" key="1">
    <source>
        <dbReference type="SAM" id="MobiDB-lite"/>
    </source>
</evidence>
<dbReference type="OrthoDB" id="9778777at2"/>
<dbReference type="Gene3D" id="3.90.420.10">
    <property type="entry name" value="Oxidoreductase, molybdopterin-binding domain"/>
    <property type="match status" value="1"/>
</dbReference>
<reference evidence="3 4" key="1">
    <citation type="submission" date="2016-11" db="EMBL/GenBank/DDBJ databases">
        <title>Draft Genome Sequences of Nine Cyanobacterial Strains from Diverse Habitats.</title>
        <authorList>
            <person name="Zhu T."/>
            <person name="Hou S."/>
            <person name="Lu X."/>
            <person name="Hess W.R."/>
        </authorList>
    </citation>
    <scope>NUCLEOTIDE SEQUENCE [LARGE SCALE GENOMIC DNA]</scope>
    <source>
        <strain evidence="3 4">5.2 s.c.1</strain>
    </source>
</reference>
<dbReference type="Proteomes" id="UP000185984">
    <property type="component" value="Unassembled WGS sequence"/>
</dbReference>
<dbReference type="PANTHER" id="PTHR43032:SF4">
    <property type="entry name" value="OXIDOREDUCTASE MOLYBDOPTERIN-BINDING DOMAIN-CONTAINING PROTEIN"/>
    <property type="match status" value="1"/>
</dbReference>
<dbReference type="AlphaFoldDB" id="A0A1U7HY19"/>
<dbReference type="EMBL" id="MRCC01000003">
    <property type="protein sequence ID" value="OKH28490.1"/>
    <property type="molecule type" value="Genomic_DNA"/>
</dbReference>
<evidence type="ECO:0000259" key="2">
    <source>
        <dbReference type="Pfam" id="PF00174"/>
    </source>
</evidence>
<comment type="caution">
    <text evidence="3">The sequence shown here is derived from an EMBL/GenBank/DDBJ whole genome shotgun (WGS) entry which is preliminary data.</text>
</comment>
<proteinExistence type="predicted"/>
<organism evidence="3 4">
    <name type="scientific">Chroogloeocystis siderophila 5.2 s.c.1</name>
    <dbReference type="NCBI Taxonomy" id="247279"/>
    <lineage>
        <taxon>Bacteria</taxon>
        <taxon>Bacillati</taxon>
        <taxon>Cyanobacteriota</taxon>
        <taxon>Cyanophyceae</taxon>
        <taxon>Oscillatoriophycideae</taxon>
        <taxon>Chroococcales</taxon>
        <taxon>Chroococcaceae</taxon>
        <taxon>Chroogloeocystis</taxon>
    </lineage>
</organism>
<dbReference type="CDD" id="cd02109">
    <property type="entry name" value="arch_bact_SO_family_Moco"/>
    <property type="match status" value="1"/>
</dbReference>
<name>A0A1U7HY19_9CHRO</name>
<dbReference type="InterPro" id="IPR000572">
    <property type="entry name" value="OxRdtase_Mopterin-bd_dom"/>
</dbReference>
<dbReference type="SUPFAM" id="SSF56524">
    <property type="entry name" value="Oxidoreductase molybdopterin-binding domain"/>
    <property type="match status" value="1"/>
</dbReference>
<sequence>MLGKFFQKPGGEQSDRVPPGQYLTKGFPVLTYGQTPKIDLEEWRFRVWGLAKPATFTMSDFMALPQHEFTADFHCVTRWSKLDVKWTGVKVTDFMQLIEVDPKAIHVMEHCYGGYTTNLPLEDFVREENFFAHTLFGEPLPAEHGGPLRLVVPHLYAWKSAKWINGLEFLDHEESGFWERNGYHRRGEPWAEERYSGFFGL</sequence>
<gene>
    <name evidence="3" type="ORF">NIES1031_04440</name>
</gene>
<evidence type="ECO:0000313" key="4">
    <source>
        <dbReference type="Proteomes" id="UP000185984"/>
    </source>
</evidence>
<dbReference type="PANTHER" id="PTHR43032">
    <property type="entry name" value="PROTEIN-METHIONINE-SULFOXIDE REDUCTASE"/>
    <property type="match status" value="1"/>
</dbReference>
<evidence type="ECO:0000313" key="3">
    <source>
        <dbReference type="EMBL" id="OKH28490.1"/>
    </source>
</evidence>
<feature type="domain" description="Oxidoreductase molybdopterin-binding" evidence="2">
    <location>
        <begin position="33"/>
        <end position="178"/>
    </location>
</feature>